<dbReference type="Pfam" id="PF25275">
    <property type="entry name" value="Golvesin_C"/>
    <property type="match status" value="1"/>
</dbReference>
<keyword evidence="2" id="KW-0732">Signal</keyword>
<organism evidence="4 5">
    <name type="scientific">Micromonospora deserti</name>
    <dbReference type="NCBI Taxonomy" id="2070366"/>
    <lineage>
        <taxon>Bacteria</taxon>
        <taxon>Bacillati</taxon>
        <taxon>Actinomycetota</taxon>
        <taxon>Actinomycetes</taxon>
        <taxon>Micromonosporales</taxon>
        <taxon>Micromonosporaceae</taxon>
        <taxon>Micromonospora</taxon>
    </lineage>
</organism>
<accession>A0A2W2CWR1</accession>
<dbReference type="OrthoDB" id="273319at2"/>
<dbReference type="Pfam" id="PF00722">
    <property type="entry name" value="Glyco_hydro_16"/>
    <property type="match status" value="1"/>
</dbReference>
<dbReference type="SUPFAM" id="SSF49899">
    <property type="entry name" value="Concanavalin A-like lectins/glucanases"/>
    <property type="match status" value="1"/>
</dbReference>
<sequence length="385" mass="42264">MRKTTGLVALLAATAITALAAPAQADPPRAGYTLVFNDDFDGTAVDESKWNYRTDVKAYSAQRPQNVTVSGGLMSINLKQESYAGKDFTGGGLVSKQRFRYGYYETRAKINDGSGWHSSFWLLAGDGSTTYSPEARTEVDGFEIDSISPTNVHQGVHTWDGAGVSGPYHPGSTYNTGVDLRQWHIWGFDWSETSVKFYLDGVLTYTVSYTPSQWTHDYVNIWLTSIAYGTIPDVSKLPSAVQFDYVRYWQKDYYVDNDSPAAYGYSETGTWYDSTLTGWTYGSPTRYAACHTAGHTATWRPNLRASGTYQVYVYKIVHSGSDPNGRYDLVHDGVTSTTYINGTSGSTGWVSLGSYYFPAGTGGYVMVSASGSGCARADAVRFVRV</sequence>
<dbReference type="InterPro" id="IPR033803">
    <property type="entry name" value="CBD-like_Golvesin-Xly"/>
</dbReference>
<comment type="similarity">
    <text evidence="1">Belongs to the glycosyl hydrolase 16 family.</text>
</comment>
<keyword evidence="5" id="KW-1185">Reference proteome</keyword>
<dbReference type="GO" id="GO:0004553">
    <property type="term" value="F:hydrolase activity, hydrolyzing O-glycosyl compounds"/>
    <property type="evidence" value="ECO:0007669"/>
    <property type="project" value="InterPro"/>
</dbReference>
<dbReference type="EMBL" id="POUB01000002">
    <property type="protein sequence ID" value="PZG02943.1"/>
    <property type="molecule type" value="Genomic_DNA"/>
</dbReference>
<comment type="caution">
    <text evidence="4">The sequence shown here is derived from an EMBL/GenBank/DDBJ whole genome shotgun (WGS) entry which is preliminary data.</text>
</comment>
<dbReference type="InterPro" id="IPR050546">
    <property type="entry name" value="Glycosyl_Hydrlase_16"/>
</dbReference>
<evidence type="ECO:0000313" key="4">
    <source>
        <dbReference type="EMBL" id="PZG02943.1"/>
    </source>
</evidence>
<dbReference type="PANTHER" id="PTHR10963">
    <property type="entry name" value="GLYCOSYL HYDROLASE-RELATED"/>
    <property type="match status" value="1"/>
</dbReference>
<proteinExistence type="inferred from homology"/>
<protein>
    <recommendedName>
        <fullName evidence="3">GH16 domain-containing protein</fullName>
    </recommendedName>
</protein>
<evidence type="ECO:0000259" key="3">
    <source>
        <dbReference type="PROSITE" id="PS51762"/>
    </source>
</evidence>
<dbReference type="CDD" id="cd08023">
    <property type="entry name" value="GH16_laminarinase_like"/>
    <property type="match status" value="1"/>
</dbReference>
<dbReference type="InterPro" id="IPR013320">
    <property type="entry name" value="ConA-like_dom_sf"/>
</dbReference>
<dbReference type="PANTHER" id="PTHR10963:SF55">
    <property type="entry name" value="GLYCOSIDE HYDROLASE FAMILY 16 PROTEIN"/>
    <property type="match status" value="1"/>
</dbReference>
<evidence type="ECO:0000256" key="1">
    <source>
        <dbReference type="ARBA" id="ARBA00006865"/>
    </source>
</evidence>
<name>A0A2W2CWR1_9ACTN</name>
<dbReference type="GO" id="GO:0005975">
    <property type="term" value="P:carbohydrate metabolic process"/>
    <property type="evidence" value="ECO:0007669"/>
    <property type="project" value="InterPro"/>
</dbReference>
<dbReference type="Gene3D" id="2.60.120.200">
    <property type="match status" value="1"/>
</dbReference>
<dbReference type="Proteomes" id="UP000248749">
    <property type="component" value="Unassembled WGS sequence"/>
</dbReference>
<reference evidence="4 5" key="1">
    <citation type="submission" date="2018-01" db="EMBL/GenBank/DDBJ databases">
        <title>Draft genome sequence of Salinispora sp. 13K206.</title>
        <authorList>
            <person name="Sahin N."/>
            <person name="Saygin H."/>
            <person name="Ay H."/>
        </authorList>
    </citation>
    <scope>NUCLEOTIDE SEQUENCE [LARGE SCALE GENOMIC DNA]</scope>
    <source>
        <strain evidence="4 5">13K206</strain>
    </source>
</reference>
<dbReference type="AlphaFoldDB" id="A0A2W2CWR1"/>
<dbReference type="RefSeq" id="WP_111132133.1">
    <property type="nucleotide sequence ID" value="NZ_POUB01000002.1"/>
</dbReference>
<dbReference type="InterPro" id="IPR000757">
    <property type="entry name" value="Beta-glucanase-like"/>
</dbReference>
<dbReference type="PROSITE" id="PS51762">
    <property type="entry name" value="GH16_2"/>
    <property type="match status" value="1"/>
</dbReference>
<feature type="chain" id="PRO_5038698391" description="GH16 domain-containing protein" evidence="2">
    <location>
        <begin position="21"/>
        <end position="385"/>
    </location>
</feature>
<evidence type="ECO:0000313" key="5">
    <source>
        <dbReference type="Proteomes" id="UP000248749"/>
    </source>
</evidence>
<gene>
    <name evidence="4" type="ORF">C1I99_00320</name>
</gene>
<feature type="signal peptide" evidence="2">
    <location>
        <begin position="1"/>
        <end position="20"/>
    </location>
</feature>
<feature type="domain" description="GH16" evidence="3">
    <location>
        <begin position="20"/>
        <end position="254"/>
    </location>
</feature>
<evidence type="ECO:0000256" key="2">
    <source>
        <dbReference type="SAM" id="SignalP"/>
    </source>
</evidence>